<organism evidence="1">
    <name type="scientific">Gongylonema pulchrum</name>
    <dbReference type="NCBI Taxonomy" id="637853"/>
    <lineage>
        <taxon>Eukaryota</taxon>
        <taxon>Metazoa</taxon>
        <taxon>Ecdysozoa</taxon>
        <taxon>Nematoda</taxon>
        <taxon>Chromadorea</taxon>
        <taxon>Rhabditida</taxon>
        <taxon>Spirurina</taxon>
        <taxon>Spiruromorpha</taxon>
        <taxon>Spiruroidea</taxon>
        <taxon>Gongylonematidae</taxon>
        <taxon>Gongylonema</taxon>
    </lineage>
</organism>
<accession>A0A183EQA6</accession>
<dbReference type="AlphaFoldDB" id="A0A183EQA6"/>
<name>A0A183EQA6_9BILA</name>
<evidence type="ECO:0000313" key="1">
    <source>
        <dbReference type="WBParaSite" id="GPUH_0002317601-mRNA-1"/>
    </source>
</evidence>
<proteinExistence type="predicted"/>
<reference evidence="1" key="1">
    <citation type="submission" date="2016-06" db="UniProtKB">
        <authorList>
            <consortium name="WormBaseParasite"/>
        </authorList>
    </citation>
    <scope>IDENTIFICATION</scope>
</reference>
<protein>
    <submittedName>
        <fullName evidence="1">Ras-associating domain-containing protein</fullName>
    </submittedName>
</protein>
<sequence length="120" mass="13495">LHYIGQKMKNVATTKIWLKVRDLLHEVGSKCGVEPSVIDNIDLDNVIEQAIAKNEGKPTQLHVDDVFVWPRETAAELLSLEPESAGQPNEMYPLLSKTKKRSRSKTQQNLASLIMKTTLN</sequence>
<dbReference type="WBParaSite" id="GPUH_0002317601-mRNA-1">
    <property type="protein sequence ID" value="GPUH_0002317601-mRNA-1"/>
    <property type="gene ID" value="GPUH_0002317601"/>
</dbReference>